<protein>
    <submittedName>
        <fullName evidence="2">Pyridoxamine 5'-phosphate oxidase</fullName>
    </submittedName>
</protein>
<gene>
    <name evidence="2" type="ORF">GAH_01243</name>
</gene>
<evidence type="ECO:0000313" key="2">
    <source>
        <dbReference type="EMBL" id="AKG91453.1"/>
    </source>
</evidence>
<evidence type="ECO:0000313" key="3">
    <source>
        <dbReference type="Proteomes" id="UP000034723"/>
    </source>
</evidence>
<name>A0A0F7IEM7_9EURY</name>
<proteinExistence type="predicted"/>
<dbReference type="AlphaFoldDB" id="A0A0F7IEM7"/>
<dbReference type="Pfam" id="PF01243">
    <property type="entry name" value="PNPOx_N"/>
    <property type="match status" value="1"/>
</dbReference>
<dbReference type="STRING" id="113653.GAH_01243"/>
<sequence length="136" mass="15676">MFMRLEDILRMFEGDCSSRLFWISTWDGKPHLAPVCFVRVMDGKIVVAYNFIKKTSRNVERTGKAAIGFAERGEEGFFGYMVKGRAWMDYEGEYYREIKEFVESASGGKRTPVGALVIEPEEVYSLKPGNERKRII</sequence>
<dbReference type="Gene3D" id="2.30.110.10">
    <property type="entry name" value="Electron Transport, Fmn-binding Protein, Chain A"/>
    <property type="match status" value="1"/>
</dbReference>
<evidence type="ECO:0000259" key="1">
    <source>
        <dbReference type="Pfam" id="PF01243"/>
    </source>
</evidence>
<reference evidence="2 3" key="1">
    <citation type="submission" date="2015-04" db="EMBL/GenBank/DDBJ databases">
        <title>The complete genome sequence of the hyperthermophilic, obligate iron-reducing archaeon Geoglobus ahangari strain 234T.</title>
        <authorList>
            <person name="Manzella M.P."/>
            <person name="Holmes D.E."/>
            <person name="Rocheleau J.M."/>
            <person name="Chung A."/>
            <person name="Reguera G."/>
            <person name="Kashefi K."/>
        </authorList>
    </citation>
    <scope>NUCLEOTIDE SEQUENCE [LARGE SCALE GENOMIC DNA]</scope>
    <source>
        <strain evidence="2 3">234</strain>
    </source>
</reference>
<dbReference type="InParanoid" id="A0A0F7IEM7"/>
<dbReference type="HOGENOM" id="CLU_118461_1_0_2"/>
<dbReference type="SUPFAM" id="SSF50475">
    <property type="entry name" value="FMN-binding split barrel"/>
    <property type="match status" value="1"/>
</dbReference>
<dbReference type="InterPro" id="IPR011576">
    <property type="entry name" value="Pyridox_Oxase_N"/>
</dbReference>
<feature type="domain" description="Pyridoxamine 5'-phosphate oxidase N-terminal" evidence="1">
    <location>
        <begin position="17"/>
        <end position="126"/>
    </location>
</feature>
<dbReference type="KEGG" id="gah:GAH_01243"/>
<dbReference type="EMBL" id="CP011267">
    <property type="protein sequence ID" value="AKG91453.1"/>
    <property type="molecule type" value="Genomic_DNA"/>
</dbReference>
<organism evidence="2 3">
    <name type="scientific">Geoglobus ahangari</name>
    <dbReference type="NCBI Taxonomy" id="113653"/>
    <lineage>
        <taxon>Archaea</taxon>
        <taxon>Methanobacteriati</taxon>
        <taxon>Methanobacteriota</taxon>
        <taxon>Archaeoglobi</taxon>
        <taxon>Archaeoglobales</taxon>
        <taxon>Archaeoglobaceae</taxon>
        <taxon>Geoglobus</taxon>
    </lineage>
</organism>
<accession>A0A0F7IEM7</accession>
<dbReference type="PANTHER" id="PTHR40660:SF1">
    <property type="entry name" value="5'-PHOSPHATE OXIDASE PUTATIVE DOMAIN-CONTAINING PROTEIN-RELATED"/>
    <property type="match status" value="1"/>
</dbReference>
<dbReference type="PANTHER" id="PTHR40660">
    <property type="entry name" value="5'-PHOSPHATE OXIDASE PUTATIVE DOMAIN-CONTAINING PROTEIN-RELATED"/>
    <property type="match status" value="1"/>
</dbReference>
<dbReference type="InterPro" id="IPR012349">
    <property type="entry name" value="Split_barrel_FMN-bd"/>
</dbReference>
<keyword evidence="3" id="KW-1185">Reference proteome</keyword>
<dbReference type="Proteomes" id="UP000034723">
    <property type="component" value="Chromosome"/>
</dbReference>